<dbReference type="Ensembl" id="ENSPKIT00000003628.1">
    <property type="protein sequence ID" value="ENSPKIP00000022956.1"/>
    <property type="gene ID" value="ENSPKIG00000006737.1"/>
</dbReference>
<dbReference type="PANTHER" id="PTHR23043:SF24">
    <property type="entry name" value="NEURONAL PAS DOMAIN-CONTAINING PROTEIN 4"/>
    <property type="match status" value="1"/>
</dbReference>
<evidence type="ECO:0000256" key="7">
    <source>
        <dbReference type="ARBA" id="ARBA00023159"/>
    </source>
</evidence>
<keyword evidence="3" id="KW-0221">Differentiation</keyword>
<dbReference type="GO" id="GO:0005634">
    <property type="term" value="C:nucleus"/>
    <property type="evidence" value="ECO:0007669"/>
    <property type="project" value="UniProtKB-SubCell"/>
</dbReference>
<keyword evidence="8" id="KW-0804">Transcription</keyword>
<evidence type="ECO:0000256" key="10">
    <source>
        <dbReference type="SAM" id="MobiDB-lite"/>
    </source>
</evidence>
<dbReference type="GO" id="GO:0007399">
    <property type="term" value="P:nervous system development"/>
    <property type="evidence" value="ECO:0007669"/>
    <property type="project" value="UniProtKB-KW"/>
</dbReference>
<keyword evidence="5" id="KW-0805">Transcription regulation</keyword>
<dbReference type="PANTHER" id="PTHR23043">
    <property type="entry name" value="HYPOXIA-INDUCIBLE FACTOR 1 ALPHA"/>
    <property type="match status" value="1"/>
</dbReference>
<evidence type="ECO:0000256" key="9">
    <source>
        <dbReference type="ARBA" id="ARBA00023242"/>
    </source>
</evidence>
<dbReference type="Pfam" id="PF23183">
    <property type="entry name" value="bHLH_NPAS4"/>
    <property type="match status" value="1"/>
</dbReference>
<keyword evidence="9" id="KW-0539">Nucleus</keyword>
<feature type="region of interest" description="Disordered" evidence="10">
    <location>
        <begin position="448"/>
        <end position="470"/>
    </location>
</feature>
<name>A0A3B3RYT8_9TELE</name>
<feature type="domain" description="BHLH" evidence="12">
    <location>
        <begin position="1"/>
        <end position="53"/>
    </location>
</feature>
<evidence type="ECO:0000256" key="8">
    <source>
        <dbReference type="ARBA" id="ARBA00023163"/>
    </source>
</evidence>
<feature type="domain" description="PAS" evidence="11">
    <location>
        <begin position="65"/>
        <end position="130"/>
    </location>
</feature>
<evidence type="ECO:0000259" key="12">
    <source>
        <dbReference type="PROSITE" id="PS50888"/>
    </source>
</evidence>
<evidence type="ECO:0000259" key="11">
    <source>
        <dbReference type="PROSITE" id="PS50112"/>
    </source>
</evidence>
<dbReference type="Proteomes" id="UP000261540">
    <property type="component" value="Unplaced"/>
</dbReference>
<dbReference type="PROSITE" id="PS50888">
    <property type="entry name" value="BHLH"/>
    <property type="match status" value="1"/>
</dbReference>
<feature type="compositionally biased region" description="Low complexity" evidence="10">
    <location>
        <begin position="389"/>
        <end position="413"/>
    </location>
</feature>
<comment type="subcellular location">
    <subcellularLocation>
        <location evidence="1">Nucleus</location>
    </subcellularLocation>
</comment>
<evidence type="ECO:0000256" key="1">
    <source>
        <dbReference type="ARBA" id="ARBA00004123"/>
    </source>
</evidence>
<evidence type="ECO:0000313" key="14">
    <source>
        <dbReference type="Proteomes" id="UP000261540"/>
    </source>
</evidence>
<sequence>MYRSTKGASKARRDQINAEIRSLKELLPISDADKARLSYLHIMSLACMYTRKSVFFSEGTASFMSFEELSELVHGLPGFLLLLTSEGKLLYLSDSVAEHLGHSMVDLVAQGDSVYDIIDPSDHFVMRSNLVPTTAPDTDRLFRCRFNTSKSVRRQSAGTKLALIRARCLSPPSPASSYWTSNPVWMCFCSPLEAQPLQPCPSRSPTLTPPADHAFFLACFHSQHGRDMRLQEAQDRWWCGWRLQIIHGCGCTWSSLWRAVTARLAAITTSSGINRVLFVVSHIWNVKVWIETVFDKLSLRLCPLCSESEAWSVRQQLCTEQNQLALVLSASASYQHSLGLQSPDTLSSPDQVFTPSSSGLSAQSFDFSSGAEQAPGGGAELAQPEGGHPRSSLSSLEEESFPQQSQPPSQQQQPPRPGDAGGSSDPMSDFNFLAQSIFLSPPLQTGPRLPVIPLSPPPQPASHPHQGKESVCTPPYTPQLGGGGFVFGDQLFSMDTNIGETSTVAPPVAMPTPLTTPHTLSISAATTDLLFSKETCAGPFYEKLPPTPDTPGDGDCTIMTLPEVRGPLFVDVPSRPFPYPHEGLLTPEASPGEQTCQPLFSLDGQQDKERIEISLLAQHISSLAERFYPEGIFHKLMTSSPTSPRPPTPAQDFIPPMFELYPVKCWRSSELSLSPDDIALIEECIIEALLQDLSSSSPSPSPCHSSPPPSPPMPECWCPPPQFEGASLVGLGHICSVQSAHCNLAAGGGATAGTDAEAANGEGEIQEGAMEVEASPSPPCYPSATSSVLASPLIAPAVPVASPSLLRAQPLPEELAAVEPVFGAGASIAPALGQQPELYQLHCRSPPRDFQAGEKGSTSAAIYLDPPHLQSDWLSL</sequence>
<dbReference type="GeneTree" id="ENSGT00530000064165"/>
<accession>A0A3B3RYT8</accession>
<dbReference type="CDD" id="cd19697">
    <property type="entry name" value="bHLH-PAS_NPAS4_PASD10"/>
    <property type="match status" value="1"/>
</dbReference>
<organism evidence="13 14">
    <name type="scientific">Paramormyrops kingsleyae</name>
    <dbReference type="NCBI Taxonomy" id="1676925"/>
    <lineage>
        <taxon>Eukaryota</taxon>
        <taxon>Metazoa</taxon>
        <taxon>Chordata</taxon>
        <taxon>Craniata</taxon>
        <taxon>Vertebrata</taxon>
        <taxon>Euteleostomi</taxon>
        <taxon>Actinopterygii</taxon>
        <taxon>Neopterygii</taxon>
        <taxon>Teleostei</taxon>
        <taxon>Osteoglossocephala</taxon>
        <taxon>Osteoglossomorpha</taxon>
        <taxon>Osteoglossiformes</taxon>
        <taxon>Mormyridae</taxon>
        <taxon>Paramormyrops</taxon>
    </lineage>
</organism>
<dbReference type="SUPFAM" id="SSF55785">
    <property type="entry name" value="PYP-like sensor domain (PAS domain)"/>
    <property type="match status" value="1"/>
</dbReference>
<keyword evidence="7" id="KW-0010">Activator</keyword>
<dbReference type="CDD" id="cd00130">
    <property type="entry name" value="PAS"/>
    <property type="match status" value="1"/>
</dbReference>
<evidence type="ECO:0000256" key="5">
    <source>
        <dbReference type="ARBA" id="ARBA00023015"/>
    </source>
</evidence>
<dbReference type="InterPro" id="IPR056192">
    <property type="entry name" value="bHLH_NPAS4"/>
</dbReference>
<evidence type="ECO:0000256" key="3">
    <source>
        <dbReference type="ARBA" id="ARBA00022782"/>
    </source>
</evidence>
<dbReference type="AlphaFoldDB" id="A0A3B3RYT8"/>
<dbReference type="GO" id="GO:0000977">
    <property type="term" value="F:RNA polymerase II transcription regulatory region sequence-specific DNA binding"/>
    <property type="evidence" value="ECO:0007669"/>
    <property type="project" value="TreeGrafter"/>
</dbReference>
<dbReference type="GO" id="GO:0000981">
    <property type="term" value="F:DNA-binding transcription factor activity, RNA polymerase II-specific"/>
    <property type="evidence" value="ECO:0007669"/>
    <property type="project" value="TreeGrafter"/>
</dbReference>
<feature type="compositionally biased region" description="Polar residues" evidence="10">
    <location>
        <begin position="339"/>
        <end position="371"/>
    </location>
</feature>
<evidence type="ECO:0000256" key="6">
    <source>
        <dbReference type="ARBA" id="ARBA00023125"/>
    </source>
</evidence>
<dbReference type="Gene3D" id="3.30.450.20">
    <property type="entry name" value="PAS domain"/>
    <property type="match status" value="1"/>
</dbReference>
<dbReference type="SMART" id="SM00091">
    <property type="entry name" value="PAS"/>
    <property type="match status" value="1"/>
</dbReference>
<dbReference type="InterPro" id="IPR000014">
    <property type="entry name" value="PAS"/>
</dbReference>
<dbReference type="GO" id="GO:0030154">
    <property type="term" value="P:cell differentiation"/>
    <property type="evidence" value="ECO:0007669"/>
    <property type="project" value="UniProtKB-KW"/>
</dbReference>
<evidence type="ECO:0000256" key="4">
    <source>
        <dbReference type="ARBA" id="ARBA00022902"/>
    </source>
</evidence>
<reference evidence="13" key="1">
    <citation type="submission" date="2025-08" db="UniProtKB">
        <authorList>
            <consortium name="Ensembl"/>
        </authorList>
    </citation>
    <scope>IDENTIFICATION</scope>
</reference>
<evidence type="ECO:0000256" key="2">
    <source>
        <dbReference type="ARBA" id="ARBA00022737"/>
    </source>
</evidence>
<keyword evidence="6" id="KW-0238">DNA-binding</keyword>
<dbReference type="GO" id="GO:0046983">
    <property type="term" value="F:protein dimerization activity"/>
    <property type="evidence" value="ECO:0007669"/>
    <property type="project" value="InterPro"/>
</dbReference>
<evidence type="ECO:0000313" key="13">
    <source>
        <dbReference type="Ensembl" id="ENSPKIP00000022956.1"/>
    </source>
</evidence>
<dbReference type="InterPro" id="IPR011598">
    <property type="entry name" value="bHLH_dom"/>
</dbReference>
<protein>
    <submittedName>
        <fullName evidence="13">Neuronal PAS domain protein 4</fullName>
    </submittedName>
</protein>
<feature type="region of interest" description="Disordered" evidence="10">
    <location>
        <begin position="339"/>
        <end position="429"/>
    </location>
</feature>
<dbReference type="PROSITE" id="PS50112">
    <property type="entry name" value="PAS"/>
    <property type="match status" value="1"/>
</dbReference>
<proteinExistence type="predicted"/>
<dbReference type="STRING" id="1676925.ENSPKIP00000022956"/>
<keyword evidence="14" id="KW-1185">Reference proteome</keyword>
<dbReference type="InterPro" id="IPR035965">
    <property type="entry name" value="PAS-like_dom_sf"/>
</dbReference>
<keyword evidence="2" id="KW-0677">Repeat</keyword>
<keyword evidence="4" id="KW-0524">Neurogenesis</keyword>
<reference evidence="13" key="2">
    <citation type="submission" date="2025-09" db="UniProtKB">
        <authorList>
            <consortium name="Ensembl"/>
        </authorList>
    </citation>
    <scope>IDENTIFICATION</scope>
</reference>